<dbReference type="AlphaFoldDB" id="A0AAD4VY37"/>
<protein>
    <submittedName>
        <fullName evidence="2">Uncharacterized protein</fullName>
    </submittedName>
</protein>
<keyword evidence="1" id="KW-0812">Transmembrane</keyword>
<sequence length="150" mass="15853">MPDLEALLLSAGRRLQSSSPPVISSGVTALVASCGGHGGCGFGDRVGLLIVVLLVVAHSLPHDLVFLMVTVPLELSMAPLVLPHIHNILAALLGLVFLAYLFLAVLLSFLGFLLPVGLFNVSIVMVLATSQLSVPPRHLLCLLFRLIFKA</sequence>
<organism evidence="2 3">
    <name type="scientific">Prunus dulcis</name>
    <name type="common">Almond</name>
    <name type="synonym">Amygdalus dulcis</name>
    <dbReference type="NCBI Taxonomy" id="3755"/>
    <lineage>
        <taxon>Eukaryota</taxon>
        <taxon>Viridiplantae</taxon>
        <taxon>Streptophyta</taxon>
        <taxon>Embryophyta</taxon>
        <taxon>Tracheophyta</taxon>
        <taxon>Spermatophyta</taxon>
        <taxon>Magnoliopsida</taxon>
        <taxon>eudicotyledons</taxon>
        <taxon>Gunneridae</taxon>
        <taxon>Pentapetalae</taxon>
        <taxon>rosids</taxon>
        <taxon>fabids</taxon>
        <taxon>Rosales</taxon>
        <taxon>Rosaceae</taxon>
        <taxon>Amygdaloideae</taxon>
        <taxon>Amygdaleae</taxon>
        <taxon>Prunus</taxon>
    </lineage>
</organism>
<gene>
    <name evidence="2" type="ORF">L3X38_023494</name>
</gene>
<keyword evidence="1" id="KW-0472">Membrane</keyword>
<keyword evidence="3" id="KW-1185">Reference proteome</keyword>
<dbReference type="Proteomes" id="UP001054821">
    <property type="component" value="Chromosome 4"/>
</dbReference>
<name>A0AAD4VY37_PRUDU</name>
<reference evidence="2 3" key="1">
    <citation type="journal article" date="2022" name="G3 (Bethesda)">
        <title>Whole-genome sequence and methylome profiling of the almond [Prunus dulcis (Mill.) D.A. Webb] cultivar 'Nonpareil'.</title>
        <authorList>
            <person name="D'Amico-Willman K.M."/>
            <person name="Ouma W.Z."/>
            <person name="Meulia T."/>
            <person name="Sideli G.M."/>
            <person name="Gradziel T.M."/>
            <person name="Fresnedo-Ramirez J."/>
        </authorList>
    </citation>
    <scope>NUCLEOTIDE SEQUENCE [LARGE SCALE GENOMIC DNA]</scope>
    <source>
        <strain evidence="2">Clone GOH B32 T37-40</strain>
    </source>
</reference>
<feature type="transmembrane region" description="Helical" evidence="1">
    <location>
        <begin position="81"/>
        <end position="103"/>
    </location>
</feature>
<dbReference type="EMBL" id="JAJFAZ020000004">
    <property type="protein sequence ID" value="KAI5333363.1"/>
    <property type="molecule type" value="Genomic_DNA"/>
</dbReference>
<accession>A0AAD4VY37</accession>
<evidence type="ECO:0000256" key="1">
    <source>
        <dbReference type="SAM" id="Phobius"/>
    </source>
</evidence>
<evidence type="ECO:0000313" key="3">
    <source>
        <dbReference type="Proteomes" id="UP001054821"/>
    </source>
</evidence>
<keyword evidence="1" id="KW-1133">Transmembrane helix</keyword>
<feature type="transmembrane region" description="Helical" evidence="1">
    <location>
        <begin position="46"/>
        <end position="69"/>
    </location>
</feature>
<evidence type="ECO:0000313" key="2">
    <source>
        <dbReference type="EMBL" id="KAI5333363.1"/>
    </source>
</evidence>
<proteinExistence type="predicted"/>
<feature type="transmembrane region" description="Helical" evidence="1">
    <location>
        <begin position="109"/>
        <end position="128"/>
    </location>
</feature>
<comment type="caution">
    <text evidence="2">The sequence shown here is derived from an EMBL/GenBank/DDBJ whole genome shotgun (WGS) entry which is preliminary data.</text>
</comment>